<feature type="transmembrane region" description="Helical" evidence="1">
    <location>
        <begin position="69"/>
        <end position="89"/>
    </location>
</feature>
<dbReference type="OrthoDB" id="4382070at2"/>
<keyword evidence="1" id="KW-0472">Membrane</keyword>
<dbReference type="EMBL" id="VLNY01000006">
    <property type="protein sequence ID" value="KAA0022385.1"/>
    <property type="molecule type" value="Genomic_DNA"/>
</dbReference>
<evidence type="ECO:0008006" key="4">
    <source>
        <dbReference type="Google" id="ProtNLM"/>
    </source>
</evidence>
<accession>A0A5A7SD12</accession>
<keyword evidence="1" id="KW-0812">Transmembrane</keyword>
<organism evidence="2 3">
    <name type="scientific">Antrihabitans cavernicola</name>
    <dbReference type="NCBI Taxonomy" id="2495913"/>
    <lineage>
        <taxon>Bacteria</taxon>
        <taxon>Bacillati</taxon>
        <taxon>Actinomycetota</taxon>
        <taxon>Actinomycetes</taxon>
        <taxon>Mycobacteriales</taxon>
        <taxon>Nocardiaceae</taxon>
        <taxon>Antrihabitans</taxon>
    </lineage>
</organism>
<gene>
    <name evidence="2" type="ORF">FOY51_14610</name>
</gene>
<feature type="transmembrane region" description="Helical" evidence="1">
    <location>
        <begin position="222"/>
        <end position="241"/>
    </location>
</feature>
<dbReference type="Proteomes" id="UP000322244">
    <property type="component" value="Unassembled WGS sequence"/>
</dbReference>
<feature type="transmembrane region" description="Helical" evidence="1">
    <location>
        <begin position="132"/>
        <end position="153"/>
    </location>
</feature>
<comment type="caution">
    <text evidence="2">The sequence shown here is derived from an EMBL/GenBank/DDBJ whole genome shotgun (WGS) entry which is preliminary data.</text>
</comment>
<evidence type="ECO:0000256" key="1">
    <source>
        <dbReference type="SAM" id="Phobius"/>
    </source>
</evidence>
<dbReference type="AlphaFoldDB" id="A0A5A7SD12"/>
<reference evidence="2 3" key="1">
    <citation type="submission" date="2019-07" db="EMBL/GenBank/DDBJ databases">
        <title>Rhodococcus cavernicolus sp. nov., isolated from a cave.</title>
        <authorList>
            <person name="Lee S.D."/>
        </authorList>
    </citation>
    <scope>NUCLEOTIDE SEQUENCE [LARGE SCALE GENOMIC DNA]</scope>
    <source>
        <strain evidence="2 3">C1-24</strain>
    </source>
</reference>
<feature type="transmembrane region" description="Helical" evidence="1">
    <location>
        <begin position="159"/>
        <end position="177"/>
    </location>
</feature>
<feature type="transmembrane region" description="Helical" evidence="1">
    <location>
        <begin position="101"/>
        <end position="120"/>
    </location>
</feature>
<name>A0A5A7SD12_9NOCA</name>
<dbReference type="PANTHER" id="PTHR40761">
    <property type="entry name" value="CONSERVED INTEGRAL MEMBRANE ALANINE VALINE AND LEUCINE RICH PROTEIN-RELATED"/>
    <property type="match status" value="1"/>
</dbReference>
<keyword evidence="3" id="KW-1185">Reference proteome</keyword>
<feature type="transmembrane region" description="Helical" evidence="1">
    <location>
        <begin position="44"/>
        <end position="62"/>
    </location>
</feature>
<evidence type="ECO:0000313" key="3">
    <source>
        <dbReference type="Proteomes" id="UP000322244"/>
    </source>
</evidence>
<dbReference type="NCBIfam" id="NF038012">
    <property type="entry name" value="DMT_1"/>
    <property type="match status" value="1"/>
</dbReference>
<proteinExistence type="predicted"/>
<feature type="transmembrane region" description="Helical" evidence="1">
    <location>
        <begin position="253"/>
        <end position="272"/>
    </location>
</feature>
<dbReference type="PANTHER" id="PTHR40761:SF1">
    <property type="entry name" value="CONSERVED INTEGRAL MEMBRANE ALANINE VALINE AND LEUCINE RICH PROTEIN-RELATED"/>
    <property type="match status" value="1"/>
</dbReference>
<feature type="transmembrane region" description="Helical" evidence="1">
    <location>
        <begin position="189"/>
        <end position="210"/>
    </location>
</feature>
<protein>
    <recommendedName>
        <fullName evidence="4">DMT family transporter</fullName>
    </recommendedName>
</protein>
<sequence length="288" mass="29489">MAIASALAAALCIALGAVLRQRVAAIVPDDEMGRFGVIGVLIRRPVWWAGTLVGIGGYVFQAKALGKGSLLLVQPLLVLSLLFALPLGAKFSGRTIRASEWVWAIVLTSAVAILVVVGDPRPGHPHAEARHWAIITGIGLPLVALCLIGAKAWPGARRALLLGVAAGALFGVAAVLTKGVVAHGGDGMVPLLTSMETYALIVVGLAATLLQQNAYQAGALQASLPATTVAEPVVATALGFLVLGEYLHTDKDLAMLLVGALIAMVAAAVALAQSTGESETDVGLDRVR</sequence>
<evidence type="ECO:0000313" key="2">
    <source>
        <dbReference type="EMBL" id="KAA0022385.1"/>
    </source>
</evidence>
<keyword evidence="1" id="KW-1133">Transmembrane helix</keyword>